<evidence type="ECO:0000256" key="2">
    <source>
        <dbReference type="ARBA" id="ARBA00008987"/>
    </source>
</evidence>
<evidence type="ECO:0000259" key="13">
    <source>
        <dbReference type="PROSITE" id="PS51352"/>
    </source>
</evidence>
<keyword evidence="9" id="KW-0676">Redox-active center</keyword>
<dbReference type="GO" id="GO:0009535">
    <property type="term" value="C:chloroplast thylakoid membrane"/>
    <property type="evidence" value="ECO:0007669"/>
    <property type="project" value="TreeGrafter"/>
</dbReference>
<dbReference type="PROSITE" id="PS51352">
    <property type="entry name" value="THIOREDOXIN_2"/>
    <property type="match status" value="1"/>
</dbReference>
<dbReference type="PANTHER" id="PTHR47353">
    <property type="entry name" value="THIOREDOXIN-LIKE PROTEIN HCF164, CHLOROPLASTIC"/>
    <property type="match status" value="1"/>
</dbReference>
<evidence type="ECO:0000256" key="3">
    <source>
        <dbReference type="ARBA" id="ARBA00022448"/>
    </source>
</evidence>
<evidence type="ECO:0000256" key="7">
    <source>
        <dbReference type="ARBA" id="ARBA00022982"/>
    </source>
</evidence>
<dbReference type="InterPro" id="IPR013766">
    <property type="entry name" value="Thioredoxin_domain"/>
</dbReference>
<feature type="coiled-coil region" evidence="12">
    <location>
        <begin position="61"/>
        <end position="117"/>
    </location>
</feature>
<evidence type="ECO:0000313" key="16">
    <source>
        <dbReference type="Proteomes" id="UP000467840"/>
    </source>
</evidence>
<evidence type="ECO:0000313" key="14">
    <source>
        <dbReference type="EMBL" id="KAF2283645.1"/>
    </source>
</evidence>
<comment type="caution">
    <text evidence="14">The sequence shown here is derived from an EMBL/GenBank/DDBJ whole genome shotgun (WGS) entry which is preliminary data.</text>
</comment>
<dbReference type="Pfam" id="PF00085">
    <property type="entry name" value="Thioredoxin"/>
    <property type="match status" value="1"/>
</dbReference>
<protein>
    <recommendedName>
        <fullName evidence="10">Thioredoxin-like protein HCF164, chloroplastic</fullName>
    </recommendedName>
    <alternativeName>
        <fullName evidence="11">Protein HIGH CHLOROPHYLL FLUORESCENCE 164</fullName>
    </alternativeName>
</protein>
<evidence type="ECO:0000256" key="5">
    <source>
        <dbReference type="ARBA" id="ARBA00022640"/>
    </source>
</evidence>
<keyword evidence="16" id="KW-1185">Reference proteome</keyword>
<feature type="domain" description="Thioredoxin" evidence="13">
    <location>
        <begin position="157"/>
        <end position="306"/>
    </location>
</feature>
<proteinExistence type="inferred from homology"/>
<evidence type="ECO:0000256" key="8">
    <source>
        <dbReference type="ARBA" id="ARBA00023157"/>
    </source>
</evidence>
<dbReference type="Proteomes" id="UP000467840">
    <property type="component" value="Chromosome 12"/>
</dbReference>
<evidence type="ECO:0000256" key="10">
    <source>
        <dbReference type="ARBA" id="ARBA00069209"/>
    </source>
</evidence>
<keyword evidence="5" id="KW-0934">Plastid</keyword>
<dbReference type="EMBL" id="JAAGAX010000018">
    <property type="protein sequence ID" value="KAF2283645.1"/>
    <property type="molecule type" value="Genomic_DNA"/>
</dbReference>
<keyword evidence="7" id="KW-0249">Electron transport</keyword>
<comment type="subcellular location">
    <subcellularLocation>
        <location evidence="1">Plastid</location>
        <location evidence="1">Chloroplast</location>
    </subcellularLocation>
</comment>
<gene>
    <name evidence="14" type="ORF">GH714_013200</name>
    <name evidence="15" type="ORF">GH714_013260</name>
</gene>
<evidence type="ECO:0000256" key="6">
    <source>
        <dbReference type="ARBA" id="ARBA00022946"/>
    </source>
</evidence>
<keyword evidence="4" id="KW-0150">Chloroplast</keyword>
<dbReference type="InterPro" id="IPR036249">
    <property type="entry name" value="Thioredoxin-like_sf"/>
</dbReference>
<evidence type="ECO:0000256" key="12">
    <source>
        <dbReference type="SAM" id="Coils"/>
    </source>
</evidence>
<keyword evidence="8" id="KW-1015">Disulfide bond</keyword>
<dbReference type="AlphaFoldDB" id="A0A6A6K5F8"/>
<name>A0A6A6K5F8_HEVBR</name>
<keyword evidence="3" id="KW-0813">Transport</keyword>
<reference evidence="14 16" key="1">
    <citation type="journal article" date="2020" name="Mol. Plant">
        <title>The Chromosome-Based Rubber Tree Genome Provides New Insights into Spurge Genome Evolution and Rubber Biosynthesis.</title>
        <authorList>
            <person name="Liu J."/>
            <person name="Shi C."/>
            <person name="Shi C.C."/>
            <person name="Li W."/>
            <person name="Zhang Q.J."/>
            <person name="Zhang Y."/>
            <person name="Li K."/>
            <person name="Lu H.F."/>
            <person name="Shi C."/>
            <person name="Zhu S.T."/>
            <person name="Xiao Z.Y."/>
            <person name="Nan H."/>
            <person name="Yue Y."/>
            <person name="Zhu X.G."/>
            <person name="Wu Y."/>
            <person name="Hong X.N."/>
            <person name="Fan G.Y."/>
            <person name="Tong Y."/>
            <person name="Zhang D."/>
            <person name="Mao C.L."/>
            <person name="Liu Y.L."/>
            <person name="Hao S.J."/>
            <person name="Liu W.Q."/>
            <person name="Lv M.Q."/>
            <person name="Zhang H.B."/>
            <person name="Liu Y."/>
            <person name="Hu-Tang G.R."/>
            <person name="Wang J.P."/>
            <person name="Wang J.H."/>
            <person name="Sun Y.H."/>
            <person name="Ni S.B."/>
            <person name="Chen W.B."/>
            <person name="Zhang X.C."/>
            <person name="Jiao Y.N."/>
            <person name="Eichler E.E."/>
            <person name="Li G.H."/>
            <person name="Liu X."/>
            <person name="Gao L.Z."/>
        </authorList>
    </citation>
    <scope>NUCLEOTIDE SEQUENCE [LARGE SCALE GENOMIC DNA]</scope>
    <source>
        <strain evidence="16">cv. GT1</strain>
        <tissue evidence="14">Leaf</tissue>
    </source>
</reference>
<dbReference type="Gene3D" id="3.40.30.10">
    <property type="entry name" value="Glutaredoxin"/>
    <property type="match status" value="1"/>
</dbReference>
<dbReference type="SUPFAM" id="SSF52833">
    <property type="entry name" value="Thioredoxin-like"/>
    <property type="match status" value="1"/>
</dbReference>
<dbReference type="GO" id="GO:0016671">
    <property type="term" value="F:oxidoreductase activity, acting on a sulfur group of donors, disulfide as acceptor"/>
    <property type="evidence" value="ECO:0007669"/>
    <property type="project" value="TreeGrafter"/>
</dbReference>
<dbReference type="FunFam" id="3.40.30.10:FF:000145">
    <property type="entry name" value="thioredoxin-like protein HCF164, chloroplastic"/>
    <property type="match status" value="1"/>
</dbReference>
<dbReference type="InterPro" id="IPR044241">
    <property type="entry name" value="TxlA/HCF164"/>
</dbReference>
<evidence type="ECO:0000313" key="15">
    <source>
        <dbReference type="EMBL" id="KAF2283651.1"/>
    </source>
</evidence>
<evidence type="ECO:0000256" key="4">
    <source>
        <dbReference type="ARBA" id="ARBA00022528"/>
    </source>
</evidence>
<comment type="similarity">
    <text evidence="2">Belongs to the thioredoxin family.</text>
</comment>
<dbReference type="GO" id="GO:0010190">
    <property type="term" value="P:cytochrome b6f complex assembly"/>
    <property type="evidence" value="ECO:0007669"/>
    <property type="project" value="TreeGrafter"/>
</dbReference>
<dbReference type="PANTHER" id="PTHR47353:SF1">
    <property type="entry name" value="THIOREDOXIN-LIKE PROTEIN HCF164, CHLOROPLASTIC"/>
    <property type="match status" value="1"/>
</dbReference>
<keyword evidence="12" id="KW-0175">Coiled coil</keyword>
<evidence type="ECO:0000256" key="1">
    <source>
        <dbReference type="ARBA" id="ARBA00004229"/>
    </source>
</evidence>
<dbReference type="CDD" id="cd02950">
    <property type="entry name" value="TxlA"/>
    <property type="match status" value="1"/>
</dbReference>
<sequence>MASTISPPILQSLLLRGARNAHGPKSLLASFTNRRQLLFVLTVTPALTIRESASLAEDIPLFGLKKKLKKAEEEAEKLVKEGFETAEKGVETAEKGIETVERGIETAEKGIETAEREIEGAVNFGGLAQAGVVAGAEGKVLVEPASVTDTRSEGLSSSPGSGLPEFPNKDVNKQIAAVSVVVAVGLFLSARLDLGVSLKDLSAAAIPYEEALSNGKPTVVEFYADWCEVCRELAPDVYKVEQQYKDRVNFVMLNVDNTKWEQELDEFGVEGIPHFAFLDKDGNEEGNVVGRFPRQYLLENVDSLAHGEASVPHSRVVGRYSSTESRKVHQVVDPRSHG</sequence>
<evidence type="ECO:0000256" key="11">
    <source>
        <dbReference type="ARBA" id="ARBA00077449"/>
    </source>
</evidence>
<keyword evidence="6" id="KW-0809">Transit peptide</keyword>
<evidence type="ECO:0000256" key="9">
    <source>
        <dbReference type="ARBA" id="ARBA00023284"/>
    </source>
</evidence>
<organism evidence="14 16">
    <name type="scientific">Hevea brasiliensis</name>
    <name type="common">Para rubber tree</name>
    <name type="synonym">Siphonia brasiliensis</name>
    <dbReference type="NCBI Taxonomy" id="3981"/>
    <lineage>
        <taxon>Eukaryota</taxon>
        <taxon>Viridiplantae</taxon>
        <taxon>Streptophyta</taxon>
        <taxon>Embryophyta</taxon>
        <taxon>Tracheophyta</taxon>
        <taxon>Spermatophyta</taxon>
        <taxon>Magnoliopsida</taxon>
        <taxon>eudicotyledons</taxon>
        <taxon>Gunneridae</taxon>
        <taxon>Pentapetalae</taxon>
        <taxon>rosids</taxon>
        <taxon>fabids</taxon>
        <taxon>Malpighiales</taxon>
        <taxon>Euphorbiaceae</taxon>
        <taxon>Crotonoideae</taxon>
        <taxon>Micrandreae</taxon>
        <taxon>Hevea</taxon>
    </lineage>
</organism>
<accession>A0A6A6K5F8</accession>
<dbReference type="EMBL" id="JAAGAX010000018">
    <property type="protein sequence ID" value="KAF2283651.1"/>
    <property type="molecule type" value="Genomic_DNA"/>
</dbReference>